<protein>
    <recommendedName>
        <fullName evidence="5">Lipocalin/cytosolic fatty-acid binding domain-containing protein</fullName>
    </recommendedName>
</protein>
<feature type="non-terminal residue" evidence="6">
    <location>
        <position position="155"/>
    </location>
</feature>
<dbReference type="Pfam" id="PF00061">
    <property type="entry name" value="Lipocalin"/>
    <property type="match status" value="1"/>
</dbReference>
<keyword evidence="4" id="KW-0964">Secreted</keyword>
<comment type="similarity">
    <text evidence="2">Belongs to the calycin superfamily. Lipocalin family.</text>
</comment>
<sequence length="155" mass="17880">REFCFHLSGEWKTLYVASNNPEKTSENGPFKVYMRNIHLNDENDRAAFNFFVKQTNAFSVFQTRSNDVSKNKIKIIPLSENALRMYSVNTDELDKTTKLTGLTGIGNNTKEEDFEKFKQMTREEGIPEENTVNVTEAGNRIILFPECILHLACKY</sequence>
<dbReference type="Gene3D" id="2.40.128.20">
    <property type="match status" value="1"/>
</dbReference>
<keyword evidence="7" id="KW-1185">Reference proteome</keyword>
<evidence type="ECO:0000256" key="4">
    <source>
        <dbReference type="ARBA" id="ARBA00022525"/>
    </source>
</evidence>
<dbReference type="PRINTS" id="PR01173">
    <property type="entry name" value="ODORANTBNDNG"/>
</dbReference>
<dbReference type="InterPro" id="IPR000566">
    <property type="entry name" value="Lipocln_cytosolic_FA-bd_dom"/>
</dbReference>
<accession>A0A484GZG6</accession>
<evidence type="ECO:0000313" key="7">
    <source>
        <dbReference type="Proteomes" id="UP000295264"/>
    </source>
</evidence>
<feature type="domain" description="Lipocalin/cytosolic fatty-acid binding" evidence="5">
    <location>
        <begin position="8"/>
        <end position="136"/>
    </location>
</feature>
<dbReference type="EMBL" id="QWLN02002785">
    <property type="protein sequence ID" value="TEA40556.1"/>
    <property type="molecule type" value="Genomic_DNA"/>
</dbReference>
<dbReference type="GO" id="GO:0005615">
    <property type="term" value="C:extracellular space"/>
    <property type="evidence" value="ECO:0007669"/>
    <property type="project" value="TreeGrafter"/>
</dbReference>
<dbReference type="PANTHER" id="PTHR11430:SF65">
    <property type="entry name" value="ODORANT-BINDING PROTEIN 1A-RELATED"/>
    <property type="match status" value="1"/>
</dbReference>
<dbReference type="InterPro" id="IPR002448">
    <property type="entry name" value="OBP-like"/>
</dbReference>
<dbReference type="InterPro" id="IPR002345">
    <property type="entry name" value="Lipocalin"/>
</dbReference>
<evidence type="ECO:0000313" key="6">
    <source>
        <dbReference type="EMBL" id="TEA40556.1"/>
    </source>
</evidence>
<organism evidence="6 7">
    <name type="scientific">Sousa chinensis</name>
    <name type="common">Indo-pacific humpbacked dolphin</name>
    <name type="synonym">Steno chinensis</name>
    <dbReference type="NCBI Taxonomy" id="103600"/>
    <lineage>
        <taxon>Eukaryota</taxon>
        <taxon>Metazoa</taxon>
        <taxon>Chordata</taxon>
        <taxon>Craniata</taxon>
        <taxon>Vertebrata</taxon>
        <taxon>Euteleostomi</taxon>
        <taxon>Mammalia</taxon>
        <taxon>Eutheria</taxon>
        <taxon>Laurasiatheria</taxon>
        <taxon>Artiodactyla</taxon>
        <taxon>Whippomorpha</taxon>
        <taxon>Cetacea</taxon>
        <taxon>Odontoceti</taxon>
        <taxon>Delphinidae</taxon>
        <taxon>Sousa</taxon>
    </lineage>
</organism>
<name>A0A484GZG6_SOUCH</name>
<gene>
    <name evidence="6" type="ORF">DBR06_SOUSAS16510019</name>
</gene>
<dbReference type="Proteomes" id="UP000295264">
    <property type="component" value="Unassembled WGS sequence"/>
</dbReference>
<keyword evidence="3" id="KW-0813">Transport</keyword>
<comment type="subcellular location">
    <subcellularLocation>
        <location evidence="1">Secreted</location>
    </subcellularLocation>
</comment>
<evidence type="ECO:0000256" key="2">
    <source>
        <dbReference type="ARBA" id="ARBA00006889"/>
    </source>
</evidence>
<feature type="non-terminal residue" evidence="6">
    <location>
        <position position="1"/>
    </location>
</feature>
<dbReference type="SUPFAM" id="SSF50814">
    <property type="entry name" value="Lipocalins"/>
    <property type="match status" value="1"/>
</dbReference>
<reference evidence="6 7" key="1">
    <citation type="journal article" date="2018" name="Genomics">
        <title>Molecular footprints of inshore aquatic adaptation in Indo-Pacific humpback dolphin (Sousa chinensis).</title>
        <authorList>
            <person name="Ming Y."/>
            <person name="Jian J."/>
            <person name="Yu F."/>
            <person name="Yu X."/>
            <person name="Wang J."/>
            <person name="Liu W."/>
        </authorList>
    </citation>
    <scope>NUCLEOTIDE SEQUENCE [LARGE SCALE GENOMIC DNA]</scope>
    <source>
        <strain evidence="6">MY-2018</strain>
        <tissue evidence="6">Skin</tissue>
    </source>
</reference>
<evidence type="ECO:0000256" key="3">
    <source>
        <dbReference type="ARBA" id="ARBA00022448"/>
    </source>
</evidence>
<dbReference type="PANTHER" id="PTHR11430">
    <property type="entry name" value="LIPOCALIN"/>
    <property type="match status" value="1"/>
</dbReference>
<dbReference type="InterPro" id="IPR012674">
    <property type="entry name" value="Calycin"/>
</dbReference>
<comment type="caution">
    <text evidence="6">The sequence shown here is derived from an EMBL/GenBank/DDBJ whole genome shotgun (WGS) entry which is preliminary data.</text>
</comment>
<dbReference type="AlphaFoldDB" id="A0A484GZG6"/>
<evidence type="ECO:0000256" key="1">
    <source>
        <dbReference type="ARBA" id="ARBA00004613"/>
    </source>
</evidence>
<proteinExistence type="inferred from homology"/>
<dbReference type="GO" id="GO:0036094">
    <property type="term" value="F:small molecule binding"/>
    <property type="evidence" value="ECO:0007669"/>
    <property type="project" value="InterPro"/>
</dbReference>
<evidence type="ECO:0000259" key="5">
    <source>
        <dbReference type="Pfam" id="PF00061"/>
    </source>
</evidence>
<dbReference type="GO" id="GO:0005549">
    <property type="term" value="F:odorant binding"/>
    <property type="evidence" value="ECO:0007669"/>
    <property type="project" value="TreeGrafter"/>
</dbReference>